<name>A0A1Y1SBC7_9GAMM</name>
<gene>
    <name evidence="2" type="ORF">ATO7_14518</name>
</gene>
<keyword evidence="3" id="KW-1185">Reference proteome</keyword>
<dbReference type="Proteomes" id="UP000192342">
    <property type="component" value="Unassembled WGS sequence"/>
</dbReference>
<dbReference type="OrthoDB" id="8525200at2"/>
<protein>
    <recommendedName>
        <fullName evidence="4">Phytochrome sensor protein</fullName>
    </recommendedName>
</protein>
<dbReference type="Pfam" id="PF04340">
    <property type="entry name" value="DUF484"/>
    <property type="match status" value="1"/>
</dbReference>
<dbReference type="AlphaFoldDB" id="A0A1Y1SBC7"/>
<evidence type="ECO:0000313" key="3">
    <source>
        <dbReference type="Proteomes" id="UP000192342"/>
    </source>
</evidence>
<dbReference type="EMBL" id="AQQV01000004">
    <property type="protein sequence ID" value="ORE85444.1"/>
    <property type="molecule type" value="Genomic_DNA"/>
</dbReference>
<organism evidence="2 3">
    <name type="scientific">Oceanococcus atlanticus</name>
    <dbReference type="NCBI Taxonomy" id="1317117"/>
    <lineage>
        <taxon>Bacteria</taxon>
        <taxon>Pseudomonadati</taxon>
        <taxon>Pseudomonadota</taxon>
        <taxon>Gammaproteobacteria</taxon>
        <taxon>Chromatiales</taxon>
        <taxon>Oceanococcaceae</taxon>
        <taxon>Oceanococcus</taxon>
    </lineage>
</organism>
<dbReference type="SUPFAM" id="SSF55781">
    <property type="entry name" value="GAF domain-like"/>
    <property type="match status" value="1"/>
</dbReference>
<dbReference type="InterPro" id="IPR007435">
    <property type="entry name" value="DUF484"/>
</dbReference>
<evidence type="ECO:0000256" key="1">
    <source>
        <dbReference type="SAM" id="Coils"/>
    </source>
</evidence>
<reference evidence="2 3" key="1">
    <citation type="submission" date="2013-04" db="EMBL/GenBank/DDBJ databases">
        <title>Oceanococcus atlanticus 22II-S10r2 Genome Sequencing.</title>
        <authorList>
            <person name="Lai Q."/>
            <person name="Li G."/>
            <person name="Shao Z."/>
        </authorList>
    </citation>
    <scope>NUCLEOTIDE SEQUENCE [LARGE SCALE GENOMIC DNA]</scope>
    <source>
        <strain evidence="2 3">22II-S10r2</strain>
    </source>
</reference>
<dbReference type="RefSeq" id="WP_083563042.1">
    <property type="nucleotide sequence ID" value="NZ_AQQV01000004.1"/>
</dbReference>
<proteinExistence type="predicted"/>
<dbReference type="Gene3D" id="3.30.450.40">
    <property type="match status" value="1"/>
</dbReference>
<evidence type="ECO:0000313" key="2">
    <source>
        <dbReference type="EMBL" id="ORE85444.1"/>
    </source>
</evidence>
<accession>A0A1Y1SBC7</accession>
<dbReference type="STRING" id="1317117.ATO7_14518"/>
<feature type="coiled-coil region" evidence="1">
    <location>
        <begin position="50"/>
        <end position="84"/>
    </location>
</feature>
<comment type="caution">
    <text evidence="2">The sequence shown here is derived from an EMBL/GenBank/DDBJ whole genome shotgun (WGS) entry which is preliminary data.</text>
</comment>
<dbReference type="PANTHER" id="PTHR38765">
    <property type="entry name" value="DUF484 DOMAIN-CONTAINING PROTEIN"/>
    <property type="match status" value="1"/>
</dbReference>
<dbReference type="PANTHER" id="PTHR38765:SF1">
    <property type="entry name" value="DUF484 DOMAIN-CONTAINING PROTEIN"/>
    <property type="match status" value="1"/>
</dbReference>
<keyword evidence="1" id="KW-0175">Coiled coil</keyword>
<dbReference type="InterPro" id="IPR029016">
    <property type="entry name" value="GAF-like_dom_sf"/>
</dbReference>
<evidence type="ECO:0008006" key="4">
    <source>
        <dbReference type="Google" id="ProtNLM"/>
    </source>
</evidence>
<sequence length="232" mass="25762">MTRPEVLPVPPSEDEEKAMLDFLARTPDFFIRHAEVLAEMPIRHGSGGAVSLIERQVRVLRDNNQRLNQRLDELLHTARDNEQRVKSMNQLAEALIRADSLASVVAGLSSVLHNAFSVEAVRVALFDTKPDSDNGVIALQRDALPEALKDFFRQGQVVCDRIDAPLRELMFGDHEELQSVALVPLDRADCLGLLALGSTDPDRFTPNMGKLFLEMTANLCAAALRFHGQRDA</sequence>